<dbReference type="OMA" id="CERSMIN"/>
<dbReference type="GO" id="GO:0031122">
    <property type="term" value="P:cytoplasmic microtubule organization"/>
    <property type="evidence" value="ECO:0007669"/>
    <property type="project" value="TreeGrafter"/>
</dbReference>
<keyword evidence="4 8" id="KW-0493">Microtubule</keyword>
<dbReference type="GO" id="GO:0007020">
    <property type="term" value="P:microtubule nucleation"/>
    <property type="evidence" value="ECO:0007669"/>
    <property type="project" value="InterPro"/>
</dbReference>
<evidence type="ECO:0000256" key="5">
    <source>
        <dbReference type="ARBA" id="ARBA00023212"/>
    </source>
</evidence>
<dbReference type="InterPro" id="IPR007259">
    <property type="entry name" value="GCP"/>
</dbReference>
<dbReference type="InterPro" id="IPR041470">
    <property type="entry name" value="GCP_N"/>
</dbReference>
<evidence type="ECO:0000256" key="6">
    <source>
        <dbReference type="ARBA" id="ARBA00093403"/>
    </source>
</evidence>
<comment type="subunit">
    <text evidence="7">Component of the gamma-tubulin ring complex (gTuRC) consisting of TUBGCP2, TUBGCP3, TUBGCP4, TUBGCP5 and TUBGCP6 and gamma-tubulin TUBG1 or TUBG2. TUBGCP2, TUBGCP3, TUBGCP4, TUBGCP5 and TUBGCP6 assemble in a 5:5:2:1:1 stoichiometry; each is associated with a gamma-tubulin, thereby arranging 14 gamma-tubulins in a helical manner. Gamma-tubulin at the first position is blocked by TUBGCP3 at the last position, allowing 13 protafilaments to grow into a microtubule. The gTuRC (via TUBGCP3 and TUBGCP6) interacts with ACTB and MZT1; the interactions form a luminal bridge that stabilizes the initial structure during complex assembly. The gTuRC (via TUBGCP2) interacts with MZT2A/MZT2B and CDK5RAP2 (via CM1 motif); the interactions play a role in gTuRC activation. Interacts with ATF5; the ATF5:PCNT:polyglutamylated tubulin (PGT) tripartite unites the mother centriole and the pericentriolar material (PCM) in the centrosome.</text>
</comment>
<dbReference type="PANTHER" id="PTHR19302">
    <property type="entry name" value="GAMMA TUBULIN COMPLEX PROTEIN"/>
    <property type="match status" value="1"/>
</dbReference>
<feature type="compositionally biased region" description="Polar residues" evidence="9">
    <location>
        <begin position="341"/>
        <end position="352"/>
    </location>
</feature>
<dbReference type="InterPro" id="IPR040457">
    <property type="entry name" value="GCP_C"/>
</dbReference>
<dbReference type="GO" id="GO:0005874">
    <property type="term" value="C:microtubule"/>
    <property type="evidence" value="ECO:0007669"/>
    <property type="project" value="UniProtKB-KW"/>
</dbReference>
<comment type="subcellular location">
    <subcellularLocation>
        <location evidence="1">Cytoplasm</location>
        <location evidence="1">Cytoskeleton</location>
        <location evidence="1">Microtubule organizing center</location>
        <location evidence="1">Centrosome</location>
    </subcellularLocation>
</comment>
<dbReference type="GO" id="GO:0051225">
    <property type="term" value="P:spindle assembly"/>
    <property type="evidence" value="ECO:0007669"/>
    <property type="project" value="TreeGrafter"/>
</dbReference>
<comment type="function">
    <text evidence="6">Component of the gamma-tubulin ring complex (gTuRC) which mediates microtubule nucleation. The gTuRC regulates the minus-end nucleation of alpha-beta tubulin heterodimers that grow into microtubule protafilaments, a critical step in centrosome duplication and spindle formation. Plays a role in neuronal migration.</text>
</comment>
<keyword evidence="3 8" id="KW-0963">Cytoplasm</keyword>
<evidence type="ECO:0000259" key="11">
    <source>
        <dbReference type="Pfam" id="PF17681"/>
    </source>
</evidence>
<sequence length="1055" mass="118835">MTSKTDPVRIVLANLIAESQTPYTPDKILREFRATVDKRLSDRELLFLLESISSKRPNCREVLDEISDTLVSKDPMYALLVFAERINDETMWQSKYSGGNNSNLNPSKNSEMSAPLHDSELGSNSARKSLDLSTSTPVSRRLPEDTPALSTISATSAPTSFTRRGLPNTHNPKDHFPQRGDLSVIKKRVLNAVSNSSALTGTIDQLLNSSNSNKLKAQNLAAAGAGAGVGLAAGIGARGTAGRTVNVESSPGVKSPKASHHSGYSGASTVNSSGTVTGASTGPGTATSTAPGTGISGGLKTSINTDISSGIGTNHAGPSNNRAPNHLPSSGYRSLLERTQRGTNSKSATTSKDVGEPKDGLLDEYRTHLLWDYYRVDTPNGTSQPELTALPFEAQQRVLLTEILYCLSGVRGTYILIMPHDEEAQGLAKYETQFSLHVQVDKSLVEMVNEILPLASYFMGIQKVIALTDGHGQVNNALNAALHAISHDFYMLLQQAEMELLKNDLTVAKLLYYLQPTIWVIGEIWTTLAEVDMNNYHGAAVLTHLCDRIKQLEGDKCAQELIIGLARKAAEPYMRMLQLWIQKGIIVDSTHEFLVEDNEVIHKDELPEHYSDDYWEKRYTVCSECIPSFLEKHADRILRTGKYLNVIRQCGQRVMPTQQMNLEYDPTNELHVFVINDAYYFAARMLLDVLLTENDLMGHLQSVKRYLLLNQGDFTMQFMDACEDELAKNVDLVLPMTLENLLGLTLRLSSARNDPYKDDLHCELLTYDLVTQMSKIMNQQEEYWKTSDRLDLSGLECFAFTYEVKWPVSLVLNHIAITKYQMLFRQLFYCKHVERQLCKIWKENSIAKKFSPLAAELYRSAFTLRQRMMNAVQNLEYYMMIEIIEPNWHIFIEKMKKVENVDMVLSLHQDFLDLCLKNCMLTETSHLNRAIFKLCKICLKFCEFIQRSQRLFRDAELKSMVCDSSDENTDHSDYELDMADRLQAETTLDETDTFAERVKRFDLEFTGMLISFLKQINDLAKDNTADRFMNLVHRINFNGFYSEQMDKLCVKDAMG</sequence>
<comment type="caution">
    <text evidence="12">The sequence shown here is derived from an EMBL/GenBank/DDBJ whole genome shotgun (WGS) entry which is preliminary data.</text>
</comment>
<reference evidence="12 13" key="1">
    <citation type="journal article" date="2019" name="J. Hered.">
        <title>An Improved Genome Assembly for Drosophila navojoa, the Basal Species in the mojavensis Cluster.</title>
        <authorList>
            <person name="Vanderlinde T."/>
            <person name="Dupim E.G."/>
            <person name="Nazario-Yepiz N.O."/>
            <person name="Carvalho A.B."/>
        </authorList>
    </citation>
    <scope>NUCLEOTIDE SEQUENCE [LARGE SCALE GENOMIC DNA]</scope>
    <source>
        <strain evidence="12">Navoj_Jal97</strain>
        <tissue evidence="12">Whole organism</tissue>
    </source>
</reference>
<dbReference type="Pfam" id="PF17681">
    <property type="entry name" value="GCP_N_terminal"/>
    <property type="match status" value="1"/>
</dbReference>
<dbReference type="OrthoDB" id="2192946at2759"/>
<dbReference type="Pfam" id="PF04130">
    <property type="entry name" value="GCP_C_terminal"/>
    <property type="match status" value="1"/>
</dbReference>
<dbReference type="FunFam" id="1.20.120.1900:FF:000002">
    <property type="entry name" value="Gamma-tubulin complex component"/>
    <property type="match status" value="1"/>
</dbReference>
<dbReference type="GO" id="GO:0000278">
    <property type="term" value="P:mitotic cell cycle"/>
    <property type="evidence" value="ECO:0007669"/>
    <property type="project" value="TreeGrafter"/>
</dbReference>
<dbReference type="GO" id="GO:0000930">
    <property type="term" value="C:gamma-tubulin complex"/>
    <property type="evidence" value="ECO:0007669"/>
    <property type="project" value="TreeGrafter"/>
</dbReference>
<dbReference type="EMBL" id="LSRL02000899">
    <property type="protein sequence ID" value="TDG39645.1"/>
    <property type="molecule type" value="Genomic_DNA"/>
</dbReference>
<evidence type="ECO:0000313" key="12">
    <source>
        <dbReference type="EMBL" id="TDG39645.1"/>
    </source>
</evidence>
<dbReference type="STRING" id="7232.A0A484AVQ2"/>
<protein>
    <recommendedName>
        <fullName evidence="8">Gamma-tubulin complex component</fullName>
    </recommendedName>
</protein>
<dbReference type="Proteomes" id="UP000295192">
    <property type="component" value="Unassembled WGS sequence"/>
</dbReference>
<dbReference type="PANTHER" id="PTHR19302:SF13">
    <property type="entry name" value="GAMMA-TUBULIN COMPLEX COMPONENT 2"/>
    <property type="match status" value="1"/>
</dbReference>
<dbReference type="GO" id="GO:0005813">
    <property type="term" value="C:centrosome"/>
    <property type="evidence" value="ECO:0007669"/>
    <property type="project" value="UniProtKB-SubCell"/>
</dbReference>
<feature type="compositionally biased region" description="Polar residues" evidence="9">
    <location>
        <begin position="97"/>
        <end position="112"/>
    </location>
</feature>
<dbReference type="InterPro" id="IPR042241">
    <property type="entry name" value="GCP_C_sf"/>
</dbReference>
<proteinExistence type="inferred from homology"/>
<keyword evidence="5 8" id="KW-0206">Cytoskeleton</keyword>
<name>A0A484AVQ2_DRONA</name>
<dbReference type="AlphaFoldDB" id="A0A484AVQ2"/>
<dbReference type="GO" id="GO:0051011">
    <property type="term" value="F:microtubule minus-end binding"/>
    <property type="evidence" value="ECO:0007669"/>
    <property type="project" value="TreeGrafter"/>
</dbReference>
<evidence type="ECO:0000256" key="7">
    <source>
        <dbReference type="ARBA" id="ARBA00093572"/>
    </source>
</evidence>
<accession>A0A484AVQ2</accession>
<gene>
    <name evidence="12" type="ORF">AWZ03_013934</name>
</gene>
<evidence type="ECO:0000256" key="4">
    <source>
        <dbReference type="ARBA" id="ARBA00022701"/>
    </source>
</evidence>
<dbReference type="GO" id="GO:0000922">
    <property type="term" value="C:spindle pole"/>
    <property type="evidence" value="ECO:0007669"/>
    <property type="project" value="InterPro"/>
</dbReference>
<feature type="compositionally biased region" description="Low complexity" evidence="9">
    <location>
        <begin position="265"/>
        <end position="293"/>
    </location>
</feature>
<dbReference type="GO" id="GO:0051321">
    <property type="term" value="P:meiotic cell cycle"/>
    <property type="evidence" value="ECO:0007669"/>
    <property type="project" value="TreeGrafter"/>
</dbReference>
<feature type="domain" description="Gamma tubulin complex component protein N-terminal" evidence="11">
    <location>
        <begin position="400"/>
        <end position="693"/>
    </location>
</feature>
<evidence type="ECO:0000256" key="8">
    <source>
        <dbReference type="RuleBase" id="RU363050"/>
    </source>
</evidence>
<feature type="compositionally biased region" description="Polar residues" evidence="9">
    <location>
        <begin position="148"/>
        <end position="162"/>
    </location>
</feature>
<feature type="domain" description="Gamma tubulin complex component C-terminal" evidence="10">
    <location>
        <begin position="696"/>
        <end position="1041"/>
    </location>
</feature>
<dbReference type="Gene3D" id="1.20.120.1900">
    <property type="entry name" value="Gamma-tubulin complex, C-terminal domain"/>
    <property type="match status" value="1"/>
</dbReference>
<feature type="region of interest" description="Disordered" evidence="9">
    <location>
        <begin position="243"/>
        <end position="359"/>
    </location>
</feature>
<evidence type="ECO:0000256" key="9">
    <source>
        <dbReference type="SAM" id="MobiDB-lite"/>
    </source>
</evidence>
<evidence type="ECO:0000256" key="2">
    <source>
        <dbReference type="ARBA" id="ARBA00010337"/>
    </source>
</evidence>
<feature type="compositionally biased region" description="Polar residues" evidence="9">
    <location>
        <begin position="299"/>
        <end position="332"/>
    </location>
</feature>
<organism evidence="12 13">
    <name type="scientific">Drosophila navojoa</name>
    <name type="common">Fruit fly</name>
    <dbReference type="NCBI Taxonomy" id="7232"/>
    <lineage>
        <taxon>Eukaryota</taxon>
        <taxon>Metazoa</taxon>
        <taxon>Ecdysozoa</taxon>
        <taxon>Arthropoda</taxon>
        <taxon>Hexapoda</taxon>
        <taxon>Insecta</taxon>
        <taxon>Pterygota</taxon>
        <taxon>Neoptera</taxon>
        <taxon>Endopterygota</taxon>
        <taxon>Diptera</taxon>
        <taxon>Brachycera</taxon>
        <taxon>Muscomorpha</taxon>
        <taxon>Ephydroidea</taxon>
        <taxon>Drosophilidae</taxon>
        <taxon>Drosophila</taxon>
    </lineage>
</organism>
<evidence type="ECO:0000313" key="13">
    <source>
        <dbReference type="Proteomes" id="UP000295192"/>
    </source>
</evidence>
<feature type="compositionally biased region" description="Polar residues" evidence="9">
    <location>
        <begin position="121"/>
        <end position="138"/>
    </location>
</feature>
<comment type="similarity">
    <text evidence="2 8">Belongs to the TUBGCP family.</text>
</comment>
<evidence type="ECO:0000256" key="3">
    <source>
        <dbReference type="ARBA" id="ARBA00022490"/>
    </source>
</evidence>
<keyword evidence="13" id="KW-1185">Reference proteome</keyword>
<evidence type="ECO:0000256" key="1">
    <source>
        <dbReference type="ARBA" id="ARBA00004300"/>
    </source>
</evidence>
<evidence type="ECO:0000259" key="10">
    <source>
        <dbReference type="Pfam" id="PF04130"/>
    </source>
</evidence>
<dbReference type="GO" id="GO:0043015">
    <property type="term" value="F:gamma-tubulin binding"/>
    <property type="evidence" value="ECO:0007669"/>
    <property type="project" value="InterPro"/>
</dbReference>
<feature type="region of interest" description="Disordered" evidence="9">
    <location>
        <begin position="97"/>
        <end position="179"/>
    </location>
</feature>